<organism evidence="2 3">
    <name type="scientific">Faecalitalea cylindroides</name>
    <dbReference type="NCBI Taxonomy" id="39483"/>
    <lineage>
        <taxon>Bacteria</taxon>
        <taxon>Bacillati</taxon>
        <taxon>Bacillota</taxon>
        <taxon>Erysipelotrichia</taxon>
        <taxon>Erysipelotrichales</taxon>
        <taxon>Erysipelotrichaceae</taxon>
        <taxon>Faecalitalea</taxon>
    </lineage>
</organism>
<comment type="caution">
    <text evidence="2">The sequence shown here is derived from an EMBL/GenBank/DDBJ whole genome shotgun (WGS) entry which is preliminary data.</text>
</comment>
<dbReference type="RefSeq" id="WP_087158547.1">
    <property type="nucleotide sequence ID" value="NZ_NFKM01000008.1"/>
</dbReference>
<dbReference type="AlphaFoldDB" id="A0A1Y4LWD8"/>
<feature type="transmembrane region" description="Helical" evidence="1">
    <location>
        <begin position="242"/>
        <end position="266"/>
    </location>
</feature>
<feature type="transmembrane region" description="Helical" evidence="1">
    <location>
        <begin position="111"/>
        <end position="136"/>
    </location>
</feature>
<gene>
    <name evidence="2" type="ORF">B5F14_05045</name>
</gene>
<keyword evidence="1" id="KW-1133">Transmembrane helix</keyword>
<feature type="transmembrane region" description="Helical" evidence="1">
    <location>
        <begin position="29"/>
        <end position="50"/>
    </location>
</feature>
<feature type="transmembrane region" description="Helical" evidence="1">
    <location>
        <begin position="361"/>
        <end position="385"/>
    </location>
</feature>
<feature type="transmembrane region" description="Helical" evidence="1">
    <location>
        <begin position="406"/>
        <end position="430"/>
    </location>
</feature>
<feature type="transmembrane region" description="Helical" evidence="1">
    <location>
        <begin position="142"/>
        <end position="169"/>
    </location>
</feature>
<accession>A0A1Y4LWD8</accession>
<feature type="transmembrane region" description="Helical" evidence="1">
    <location>
        <begin position="509"/>
        <end position="531"/>
    </location>
</feature>
<evidence type="ECO:0000313" key="2">
    <source>
        <dbReference type="EMBL" id="OUP60918.1"/>
    </source>
</evidence>
<feature type="transmembrane region" description="Helical" evidence="1">
    <location>
        <begin position="316"/>
        <end position="338"/>
    </location>
</feature>
<keyword evidence="1" id="KW-0472">Membrane</keyword>
<reference evidence="3" key="1">
    <citation type="submission" date="2017-04" db="EMBL/GenBank/DDBJ databases">
        <title>Function of individual gut microbiota members based on whole genome sequencing of pure cultures obtained from chicken caecum.</title>
        <authorList>
            <person name="Medvecky M."/>
            <person name="Cejkova D."/>
            <person name="Polansky O."/>
            <person name="Karasova D."/>
            <person name="Kubasova T."/>
            <person name="Cizek A."/>
            <person name="Rychlik I."/>
        </authorList>
    </citation>
    <scope>NUCLEOTIDE SEQUENCE [LARGE SCALE GENOMIC DNA]</scope>
    <source>
        <strain evidence="3">An178</strain>
    </source>
</reference>
<feature type="transmembrane region" description="Helical" evidence="1">
    <location>
        <begin position="62"/>
        <end position="90"/>
    </location>
</feature>
<evidence type="ECO:0000313" key="3">
    <source>
        <dbReference type="Proteomes" id="UP000195447"/>
    </source>
</evidence>
<name>A0A1Y4LWD8_9FIRM</name>
<dbReference type="EMBL" id="NFKM01000008">
    <property type="protein sequence ID" value="OUP60918.1"/>
    <property type="molecule type" value="Genomic_DNA"/>
</dbReference>
<dbReference type="Proteomes" id="UP000195447">
    <property type="component" value="Unassembled WGS sequence"/>
</dbReference>
<feature type="transmembrane region" description="Helical" evidence="1">
    <location>
        <begin position="436"/>
        <end position="460"/>
    </location>
</feature>
<feature type="transmembrane region" description="Helical" evidence="1">
    <location>
        <begin position="181"/>
        <end position="203"/>
    </location>
</feature>
<sequence length="543" mass="60617">MHDFITLSKLLFKSNYKLDLHSKKGKQSLIVGFVVFLCLLPSLGMFYMLFHSAFSTLNLDLLILQLGFSVIGFLVLWIALFMFPSVFYFSNDLTHLLVLPVSPTMIIFSKFIIVYISLFLTSLLVTAPMLAAYIMAGAKISQIFMFILQLPLISLAPAFMVGIFWIIVLRFIPFFQNKDRFNLITGVISIVIAVGIGAASGLISGTSVEDPAALISMLQNNPETLSLLTQIFFNVPFASKAIVNLSIIDLFIHIIIVIITGGLFYLCSKYLYLISATSAKGSPSKKKIKLKSIHQTSPFFSYFKTDFYKLVRTPAYFSNCVLSGLVAPIIMVVVFMALPDIEEAKVALAQIDITKLINLPLYLYLGGMIVGFFFGSLNGISATSFSREGKNIPFMLYIPLDFSKQLAAKVSLGIFFSLLSCILLLIPVHMLLPYPIYYDAAFVIGALLASLVVNFLALLIDGIHPKINWEDETSAIKQNLNVVFEFLASWAIVVILCVPFFLFNIFDYLIYYTIFVSIVFVILIVIMYIFGPKIILRSLKKGS</sequence>
<evidence type="ECO:0000256" key="1">
    <source>
        <dbReference type="SAM" id="Phobius"/>
    </source>
</evidence>
<feature type="transmembrane region" description="Helical" evidence="1">
    <location>
        <begin position="480"/>
        <end position="503"/>
    </location>
</feature>
<protein>
    <submittedName>
        <fullName evidence="2">Uncharacterized protein</fullName>
    </submittedName>
</protein>
<keyword evidence="1" id="KW-0812">Transmembrane</keyword>
<proteinExistence type="predicted"/>
<keyword evidence="3" id="KW-1185">Reference proteome</keyword>